<dbReference type="Gene3D" id="4.10.60.10">
    <property type="entry name" value="Zinc finger, CCHC-type"/>
    <property type="match status" value="1"/>
</dbReference>
<feature type="region of interest" description="Disordered" evidence="5">
    <location>
        <begin position="1657"/>
        <end position="1688"/>
    </location>
</feature>
<dbReference type="SUPFAM" id="SSF53098">
    <property type="entry name" value="Ribonuclease H-like"/>
    <property type="match status" value="1"/>
</dbReference>
<keyword evidence="4" id="KW-0862">Zinc</keyword>
<evidence type="ECO:0000313" key="8">
    <source>
        <dbReference type="EMBL" id="GEU54006.1"/>
    </source>
</evidence>
<keyword evidence="2" id="KW-0479">Metal-binding</keyword>
<organism evidence="8">
    <name type="scientific">Tanacetum cinerariifolium</name>
    <name type="common">Dalmatian daisy</name>
    <name type="synonym">Chrysanthemum cinerariifolium</name>
    <dbReference type="NCBI Taxonomy" id="118510"/>
    <lineage>
        <taxon>Eukaryota</taxon>
        <taxon>Viridiplantae</taxon>
        <taxon>Streptophyta</taxon>
        <taxon>Embryophyta</taxon>
        <taxon>Tracheophyta</taxon>
        <taxon>Spermatophyta</taxon>
        <taxon>Magnoliopsida</taxon>
        <taxon>eudicotyledons</taxon>
        <taxon>Gunneridae</taxon>
        <taxon>Pentapetalae</taxon>
        <taxon>asterids</taxon>
        <taxon>campanulids</taxon>
        <taxon>Asterales</taxon>
        <taxon>Asteraceae</taxon>
        <taxon>Asteroideae</taxon>
        <taxon>Anthemideae</taxon>
        <taxon>Anthemidinae</taxon>
        <taxon>Tanacetum</taxon>
    </lineage>
</organism>
<keyword evidence="4" id="KW-0863">Zinc-finger</keyword>
<evidence type="ECO:0000256" key="2">
    <source>
        <dbReference type="ARBA" id="ARBA00022723"/>
    </source>
</evidence>
<dbReference type="InterPro" id="IPR001584">
    <property type="entry name" value="Integrase_cat-core"/>
</dbReference>
<dbReference type="GO" id="GO:0008233">
    <property type="term" value="F:peptidase activity"/>
    <property type="evidence" value="ECO:0007669"/>
    <property type="project" value="UniProtKB-KW"/>
</dbReference>
<feature type="region of interest" description="Disordered" evidence="5">
    <location>
        <begin position="1544"/>
        <end position="1592"/>
    </location>
</feature>
<feature type="domain" description="Integrase catalytic" evidence="7">
    <location>
        <begin position="717"/>
        <end position="892"/>
    </location>
</feature>
<feature type="compositionally biased region" description="Polar residues" evidence="5">
    <location>
        <begin position="512"/>
        <end position="537"/>
    </location>
</feature>
<dbReference type="GO" id="GO:0008270">
    <property type="term" value="F:zinc ion binding"/>
    <property type="evidence" value="ECO:0007669"/>
    <property type="project" value="UniProtKB-KW"/>
</dbReference>
<keyword evidence="3" id="KW-0378">Hydrolase</keyword>
<dbReference type="Pfam" id="PF22936">
    <property type="entry name" value="Pol_BBD"/>
    <property type="match status" value="1"/>
</dbReference>
<protein>
    <submittedName>
        <fullName evidence="8">Uncharacterized protein</fullName>
    </submittedName>
</protein>
<feature type="compositionally biased region" description="Low complexity" evidence="5">
    <location>
        <begin position="1577"/>
        <end position="1588"/>
    </location>
</feature>
<dbReference type="PROSITE" id="PS50158">
    <property type="entry name" value="ZF_CCHC"/>
    <property type="match status" value="1"/>
</dbReference>
<dbReference type="PANTHER" id="PTHR42648:SF32">
    <property type="entry name" value="RIBONUCLEASE H-LIKE DOMAIN, GAG-PRE-INTEGRASE DOMAIN PROTEIN-RELATED"/>
    <property type="match status" value="1"/>
</dbReference>
<evidence type="ECO:0000256" key="5">
    <source>
        <dbReference type="SAM" id="MobiDB-lite"/>
    </source>
</evidence>
<dbReference type="Pfam" id="PF07727">
    <property type="entry name" value="RVT_2"/>
    <property type="match status" value="1"/>
</dbReference>
<dbReference type="PANTHER" id="PTHR42648">
    <property type="entry name" value="TRANSPOSASE, PUTATIVE-RELATED"/>
    <property type="match status" value="1"/>
</dbReference>
<feature type="compositionally biased region" description="Polar residues" evidence="5">
    <location>
        <begin position="1560"/>
        <end position="1572"/>
    </location>
</feature>
<dbReference type="GO" id="GO:0015074">
    <property type="term" value="P:DNA integration"/>
    <property type="evidence" value="ECO:0007669"/>
    <property type="project" value="InterPro"/>
</dbReference>
<keyword evidence="1" id="KW-0645">Protease</keyword>
<dbReference type="InterPro" id="IPR013103">
    <property type="entry name" value="RVT_2"/>
</dbReference>
<dbReference type="InterPro" id="IPR054722">
    <property type="entry name" value="PolX-like_BBD"/>
</dbReference>
<dbReference type="InterPro" id="IPR039537">
    <property type="entry name" value="Retrotran_Ty1/copia-like"/>
</dbReference>
<evidence type="ECO:0000256" key="1">
    <source>
        <dbReference type="ARBA" id="ARBA00022670"/>
    </source>
</evidence>
<feature type="compositionally biased region" description="Polar residues" evidence="5">
    <location>
        <begin position="1040"/>
        <end position="1055"/>
    </location>
</feature>
<feature type="region of interest" description="Disordered" evidence="5">
    <location>
        <begin position="1028"/>
        <end position="1055"/>
    </location>
</feature>
<sequence length="2075" mass="232839">MHKAFPLQVMEFPLLGEVPTASEEISHCQKKREATAVKIALLLKLRRNCQSKSDDSYTKSPLVVVEGIQKSNHLKCLVYIALRLLVIPVQTSALEVIEFRDSYEVLANAKTTDTASDGTGKKKGRTIIVTADDMQKRKNDVKARITLLLSLPDEHQLRLSKYKTAQELWAVILKTFGGNEATKKTKKNLLKQQYGNFKVEGSETLEQTFNRLQVIVSQLQCIDVEIKQDDLNQKFLTSLAPEWLMHTIVWRNRSDLDTQNTAEEMKKLPLSVSTASINVPTASANIRVASISQDTACAYIASQSSGSQIKFKNINQIDEDDMEEMDIKWNMALLSMRADRFWKTGKKISIQGTDVVCFDKSKVECFNCHKMGHFARECKAPRSQDRGRRDNFRQGSKVEEQAPKALMEINGVGWDWSYMANDEENHALVADKEAPTEFALMAKSSAESKVFDNSLCSKDYKKNTDSLNNKNKEGLGYSDVPPPPAQIYSSPKKDMSWTGLFEFKDDTVTNYSRPVPTVESSSDDAQNRNPSVTKTEASPSIISPKSFIKFVKANDSPTKSKTDKVETAKKPPVKNFSTVNRKFPTSTADIGKKGKAIKPSACNISYLFNYEPFDRGCVSFGQGGCKITGKGTIKTGKLEFENVYFVKDLKYNLFSVSQICDNKNSVLFTDSECIVSGRNFKLSDDDNVLLRKPRQHNMRLGHLNFKTMNKLVRHKVVRGLPTKYFENDHTCTACLKGKQHKASCKSKLVKSVSKPLHTLHMDLFGPTSTFFLKNKDETNGFLRKFITEIKNLKVKIIRCDNGGEFRNKKMNAFYLQKQIKREFSNARTPQQNGVAERRNRTLIEAARTMLANAKLPVTFWAEAINTACYVQNRVLVNKSQNKTPYELVNGKTPAIGLLKPFGCHVMILNTLDNLGKFETKGDEGYFIGYSMSSKAFRVFNKRTRRVEENLHVEFLENRAIEKGAGPNWLFDIDSLTKSMNYVPVDAGTNSTNLSGTRDAASQKVKKDVSSLRYIALPNWVHDALLESSSSKPQDDYSTDVPESSGNCNPTATSINPSADQIKTLTVETPIPTVSSPVPTACLNDSLDPSIDSDGVEADVSNMETTIITSPTHTLRIHKDHPKSQIIGPVDTTIQTKNKSKENVWTLVDCPKGVRPIGSKWVLKNKKDERGIVIKNKARLVAQGHTQEEGINYNEVFAPVARIESIRLFLAYASFMGFTVYQMDVKSAFMYGTINEEVRQVTPKECHLHAVKGIFRDLKGHPKLGLWYPKESPFDLVAYSDSDYGGATQDRKSTIGGCQFLEYVAAASCCGQVLWIQNQLLDYGDCFEKKLISVDHIHTNENVADLLTKPFDAGRLSMPCDALLKEISSSILRLSEHNVDFYPIVDFVEASPLRYALTFKPTVYVSHIRQFWSTARIETTEEGTKILATIDGILRTVTESSLSRNLKLKDEEGISSLPDAKLFENLTLMGYNISPNQKFIFQKGQFSHQWKYLIHTIMHCLSPKSTGFNEFSSNIATALVCLATNRTYNFLKMIFDGMVKNVNNKGEGSGTPTEPHHTPSLEAQHTSYTTHSSPTLPPVTTAPIPTVTLSDTPTLRQYTRRARIAQSLALPPVVNEPVSPLRDVSKAPRVTSPTADECTQELEINMLKARVKLLEDREGVGADRSGDDAPIKGRNLDDEEEEAKRVSDDTEEMATVLTSMDASTVLASRVAEVPTSSGSITTAGSPAAEVPTSSDVVPTASPIFATAIVVTPYIRRKGKEIMVESETPKKKKVARDAEVARIHAKEELQMMINSLDMSNETTQQRKLWSKKQKRDYYMAVIKIWKQIEDFIPIGSKEEAERFKRKGIRFEQESAKKLKTSKELHEEVKTPDEVPKEKVKEMRQLVPIKEVEDLNQLWALVKESLNNRPTLIEWKLYDTCGVHQVTSKDKEIFMLVEKDYLLKKELAIVMICYKLQVENYSRIANDLIMKIYKIANYLSQKGRIVGNKMHKEFLLPVMEFALPGEVPTTSEESSHSQKKREAIAVKIALLLKSRRNCQSKSDDSYTKLVPYAMPCILGINVIVTSCTGIPCPIKGVL</sequence>
<dbReference type="InterPro" id="IPR012337">
    <property type="entry name" value="RNaseH-like_sf"/>
</dbReference>
<gene>
    <name evidence="8" type="ORF">Tci_025984</name>
</gene>
<dbReference type="Pfam" id="PF14223">
    <property type="entry name" value="Retrotran_gag_2"/>
    <property type="match status" value="1"/>
</dbReference>
<dbReference type="SUPFAM" id="SSF57756">
    <property type="entry name" value="Retrovirus zinc finger-like domains"/>
    <property type="match status" value="1"/>
</dbReference>
<evidence type="ECO:0000259" key="7">
    <source>
        <dbReference type="PROSITE" id="PS50994"/>
    </source>
</evidence>
<reference evidence="8" key="1">
    <citation type="journal article" date="2019" name="Sci. Rep.">
        <title>Draft genome of Tanacetum cinerariifolium, the natural source of mosquito coil.</title>
        <authorList>
            <person name="Yamashiro T."/>
            <person name="Shiraishi A."/>
            <person name="Satake H."/>
            <person name="Nakayama K."/>
        </authorList>
    </citation>
    <scope>NUCLEOTIDE SEQUENCE</scope>
</reference>
<dbReference type="SMART" id="SM00343">
    <property type="entry name" value="ZnF_C2HC"/>
    <property type="match status" value="1"/>
</dbReference>
<name>A0A6L2KXQ8_TANCI</name>
<dbReference type="GO" id="GO:0003676">
    <property type="term" value="F:nucleic acid binding"/>
    <property type="evidence" value="ECO:0007669"/>
    <property type="project" value="InterPro"/>
</dbReference>
<accession>A0A6L2KXQ8</accession>
<dbReference type="Pfam" id="PF00098">
    <property type="entry name" value="zf-CCHC"/>
    <property type="match status" value="1"/>
</dbReference>
<dbReference type="Pfam" id="PF25597">
    <property type="entry name" value="SH3_retrovirus"/>
    <property type="match status" value="1"/>
</dbReference>
<feature type="domain" description="CCHC-type" evidence="6">
    <location>
        <begin position="365"/>
        <end position="379"/>
    </location>
</feature>
<dbReference type="CDD" id="cd09272">
    <property type="entry name" value="RNase_HI_RT_Ty1"/>
    <property type="match status" value="1"/>
</dbReference>
<proteinExistence type="predicted"/>
<evidence type="ECO:0000256" key="4">
    <source>
        <dbReference type="PROSITE-ProRule" id="PRU00047"/>
    </source>
</evidence>
<comment type="caution">
    <text evidence="8">The sequence shown here is derived from an EMBL/GenBank/DDBJ whole genome shotgun (WGS) entry which is preliminary data.</text>
</comment>
<dbReference type="InterPro" id="IPR036875">
    <property type="entry name" value="Znf_CCHC_sf"/>
</dbReference>
<dbReference type="Pfam" id="PF13976">
    <property type="entry name" value="gag_pre-integrs"/>
    <property type="match status" value="1"/>
</dbReference>
<dbReference type="Gene3D" id="3.30.420.10">
    <property type="entry name" value="Ribonuclease H-like superfamily/Ribonuclease H"/>
    <property type="match status" value="1"/>
</dbReference>
<dbReference type="InterPro" id="IPR001878">
    <property type="entry name" value="Znf_CCHC"/>
</dbReference>
<dbReference type="PROSITE" id="PS50994">
    <property type="entry name" value="INTEGRASE"/>
    <property type="match status" value="1"/>
</dbReference>
<evidence type="ECO:0000256" key="3">
    <source>
        <dbReference type="ARBA" id="ARBA00022801"/>
    </source>
</evidence>
<dbReference type="InterPro" id="IPR025724">
    <property type="entry name" value="GAG-pre-integrase_dom"/>
</dbReference>
<dbReference type="GO" id="GO:0006508">
    <property type="term" value="P:proteolysis"/>
    <property type="evidence" value="ECO:0007669"/>
    <property type="project" value="UniProtKB-KW"/>
</dbReference>
<evidence type="ECO:0000259" key="6">
    <source>
        <dbReference type="PROSITE" id="PS50158"/>
    </source>
</evidence>
<dbReference type="InterPro" id="IPR036397">
    <property type="entry name" value="RNaseH_sf"/>
</dbReference>
<dbReference type="InterPro" id="IPR057670">
    <property type="entry name" value="SH3_retrovirus"/>
</dbReference>
<feature type="compositionally biased region" description="Basic and acidic residues" evidence="5">
    <location>
        <begin position="1657"/>
        <end position="1687"/>
    </location>
</feature>
<feature type="region of interest" description="Disordered" evidence="5">
    <location>
        <begin position="1715"/>
        <end position="1734"/>
    </location>
</feature>
<feature type="region of interest" description="Disordered" evidence="5">
    <location>
        <begin position="512"/>
        <end position="538"/>
    </location>
</feature>
<feature type="region of interest" description="Disordered" evidence="5">
    <location>
        <begin position="462"/>
        <end position="483"/>
    </location>
</feature>
<dbReference type="EMBL" id="BKCJ010003262">
    <property type="protein sequence ID" value="GEU54006.1"/>
    <property type="molecule type" value="Genomic_DNA"/>
</dbReference>